<reference evidence="3" key="1">
    <citation type="submission" date="2019-10" db="EMBL/GenBank/DDBJ databases">
        <title>The sequence and de novo assembly of the wild yak genome.</title>
        <authorList>
            <person name="Liu Y."/>
        </authorList>
    </citation>
    <scope>NUCLEOTIDE SEQUENCE [LARGE SCALE GENOMIC DNA]</scope>
    <source>
        <strain evidence="3">WY2019</strain>
    </source>
</reference>
<organism evidence="3 4">
    <name type="scientific">Bos mutus</name>
    <name type="common">wild yak</name>
    <dbReference type="NCBI Taxonomy" id="72004"/>
    <lineage>
        <taxon>Eukaryota</taxon>
        <taxon>Metazoa</taxon>
        <taxon>Chordata</taxon>
        <taxon>Craniata</taxon>
        <taxon>Vertebrata</taxon>
        <taxon>Euteleostomi</taxon>
        <taxon>Mammalia</taxon>
        <taxon>Eutheria</taxon>
        <taxon>Laurasiatheria</taxon>
        <taxon>Artiodactyla</taxon>
        <taxon>Ruminantia</taxon>
        <taxon>Pecora</taxon>
        <taxon>Bovidae</taxon>
        <taxon>Bovinae</taxon>
        <taxon>Bos</taxon>
    </lineage>
</organism>
<feature type="compositionally biased region" description="Low complexity" evidence="1">
    <location>
        <begin position="100"/>
        <end position="178"/>
    </location>
</feature>
<dbReference type="Pfam" id="PF01454">
    <property type="entry name" value="MAGE"/>
    <property type="match status" value="2"/>
</dbReference>
<dbReference type="SMART" id="SM01392">
    <property type="entry name" value="MAGE_N"/>
    <property type="match status" value="1"/>
</dbReference>
<dbReference type="Gene3D" id="1.10.10.1200">
    <property type="entry name" value="MAGE homology domain, winged helix WH1 motif"/>
    <property type="match status" value="2"/>
</dbReference>
<feature type="compositionally biased region" description="Basic and acidic residues" evidence="1">
    <location>
        <begin position="32"/>
        <end position="41"/>
    </location>
</feature>
<protein>
    <recommendedName>
        <fullName evidence="2">MAGE domain-containing protein</fullName>
    </recommendedName>
</protein>
<dbReference type="InterPro" id="IPR021072">
    <property type="entry name" value="MAGE_N"/>
</dbReference>
<dbReference type="FunFam" id="1.10.10.1200:FF:000007">
    <property type="entry name" value="Melanoma-associated antigen C2"/>
    <property type="match status" value="1"/>
</dbReference>
<sequence length="601" mass="66576">MAITTGKMRTISADERVSPTKEEGSRSGSAPVKERCTEKCPDSPLGTQRGAPNHLSLGPDSCLRSLPTAIMPRGQKSKHRAREKRRQTQTETQGVHDQATTSGGEETTSSSLPDSESAPSSSSAAGTPKGPQGAHGTTSAAAGAIRKRSGVSGAARSRSGVGAEGQVQEGENSSQASAAAVSSHTDILTRKAELLVPYMLYKYKMRELIKRSEILKEINRRYKEQYPEILRRASEHMEMVFGLVLKEVRPNSHCYTLVSNLDLSDSESMRGDWGLPKNGLLMPLLGVIYLNGNHAPEEKIWKFLNMLGIYDGRSHFIFGEPRKLITEDLVREEYLEYRQVPGSDPPRYEFLWGPKALTETSKTKVLQFLAKVKDSVHPAFLLQYEEAWREEVETTGARRGEALFGGLWTEFRMEVVFGIDVKKDNTAKHSYVLVSKMNLARNGIVHHGRGFPKTGLLMNLLGVIFMKGNCAPEEDILDFLGKMNIYAGKRHFLFGEPKKLITQDLVQLKYLEYQQVSGNDPACYELLWGPRAHAEASKMRVLEFLARINHLDPSALHFGYEEALKDEEERAQASGCPRVPPAVPSTPSEAEANSALCGSRE</sequence>
<dbReference type="InterPro" id="IPR037445">
    <property type="entry name" value="MAGE"/>
</dbReference>
<dbReference type="SMART" id="SM01373">
    <property type="entry name" value="MAGE"/>
    <property type="match status" value="2"/>
</dbReference>
<proteinExistence type="predicted"/>
<evidence type="ECO:0000313" key="3">
    <source>
        <dbReference type="EMBL" id="MXQ99504.1"/>
    </source>
</evidence>
<feature type="domain" description="MAGE" evidence="2">
    <location>
        <begin position="413"/>
        <end position="563"/>
    </location>
</feature>
<comment type="caution">
    <text evidence="3">The sequence shown here is derived from an EMBL/GenBank/DDBJ whole genome shotgun (WGS) entry which is preliminary data.</text>
</comment>
<dbReference type="GO" id="GO:0000122">
    <property type="term" value="P:negative regulation of transcription by RNA polymerase II"/>
    <property type="evidence" value="ECO:0007669"/>
    <property type="project" value="TreeGrafter"/>
</dbReference>
<keyword evidence="4" id="KW-1185">Reference proteome</keyword>
<dbReference type="Gene3D" id="1.10.10.1210">
    <property type="entry name" value="MAGE homology domain, winged helix WH2 motif"/>
    <property type="match status" value="2"/>
</dbReference>
<evidence type="ECO:0000259" key="2">
    <source>
        <dbReference type="PROSITE" id="PS50838"/>
    </source>
</evidence>
<dbReference type="PROSITE" id="PS50838">
    <property type="entry name" value="MAGE"/>
    <property type="match status" value="2"/>
</dbReference>
<dbReference type="AlphaFoldDB" id="A0A6B0SHK8"/>
<feature type="compositionally biased region" description="Basic and acidic residues" evidence="1">
    <location>
        <begin position="12"/>
        <end position="25"/>
    </location>
</feature>
<name>A0A6B0SHK8_9CETA</name>
<evidence type="ECO:0000313" key="4">
    <source>
        <dbReference type="Proteomes" id="UP000322234"/>
    </source>
</evidence>
<dbReference type="GO" id="GO:0005634">
    <property type="term" value="C:nucleus"/>
    <property type="evidence" value="ECO:0007669"/>
    <property type="project" value="TreeGrafter"/>
</dbReference>
<dbReference type="PANTHER" id="PTHR11736">
    <property type="entry name" value="MELANOMA-ASSOCIATED ANTIGEN MAGE ANTIGEN"/>
    <property type="match status" value="1"/>
</dbReference>
<evidence type="ECO:0000256" key="1">
    <source>
        <dbReference type="SAM" id="MobiDB-lite"/>
    </source>
</evidence>
<feature type="compositionally biased region" description="Polar residues" evidence="1">
    <location>
        <begin position="89"/>
        <end position="99"/>
    </location>
</feature>
<dbReference type="InterPro" id="IPR041898">
    <property type="entry name" value="MAGE_WH1"/>
</dbReference>
<dbReference type="PANTHER" id="PTHR11736:SF22">
    <property type="entry name" value="MAGE DOMAIN-CONTAINING PROTEIN"/>
    <property type="match status" value="1"/>
</dbReference>
<dbReference type="InterPro" id="IPR002190">
    <property type="entry name" value="MHD_dom"/>
</dbReference>
<dbReference type="InterPro" id="IPR041899">
    <property type="entry name" value="MAGE_WH2"/>
</dbReference>
<feature type="compositionally biased region" description="Basic residues" evidence="1">
    <location>
        <begin position="75"/>
        <end position="87"/>
    </location>
</feature>
<dbReference type="FunFam" id="1.10.10.1210:FF:000001">
    <property type="entry name" value="melanoma-associated antigen D1"/>
    <property type="match status" value="2"/>
</dbReference>
<dbReference type="Pfam" id="PF12440">
    <property type="entry name" value="MAGE_N"/>
    <property type="match status" value="1"/>
</dbReference>
<accession>A0A6B0SHK8</accession>
<gene>
    <name evidence="3" type="ORF">E5288_WYG021804</name>
</gene>
<feature type="region of interest" description="Disordered" evidence="1">
    <location>
        <begin position="1"/>
        <end position="178"/>
    </location>
</feature>
<feature type="domain" description="MAGE" evidence="2">
    <location>
        <begin position="188"/>
        <end position="387"/>
    </location>
</feature>
<dbReference type="EMBL" id="VBQZ03000492">
    <property type="protein sequence ID" value="MXQ99504.1"/>
    <property type="molecule type" value="Genomic_DNA"/>
</dbReference>
<feature type="region of interest" description="Disordered" evidence="1">
    <location>
        <begin position="569"/>
        <end position="601"/>
    </location>
</feature>
<dbReference type="Proteomes" id="UP000322234">
    <property type="component" value="Unassembled WGS sequence"/>
</dbReference>